<evidence type="ECO:0000256" key="1">
    <source>
        <dbReference type="ARBA" id="ARBA00001933"/>
    </source>
</evidence>
<comment type="cofactor">
    <cofactor evidence="1">
        <name>pyridoxal 5'-phosphate</name>
        <dbReference type="ChEBI" id="CHEBI:597326"/>
    </cofactor>
</comment>
<evidence type="ECO:0000256" key="5">
    <source>
        <dbReference type="ARBA" id="ARBA00022898"/>
    </source>
</evidence>
<dbReference type="EMBL" id="JALHLG010000029">
    <property type="protein sequence ID" value="MCJ2188286.1"/>
    <property type="molecule type" value="Genomic_DNA"/>
</dbReference>
<keyword evidence="3 7" id="KW-0032">Aminotransferase</keyword>
<organism evidence="7 8">
    <name type="scientific">Novosphingobium beihaiensis</name>
    <dbReference type="NCBI Taxonomy" id="2930389"/>
    <lineage>
        <taxon>Bacteria</taxon>
        <taxon>Pseudomonadati</taxon>
        <taxon>Pseudomonadota</taxon>
        <taxon>Alphaproteobacteria</taxon>
        <taxon>Sphingomonadales</taxon>
        <taxon>Sphingomonadaceae</taxon>
        <taxon>Novosphingobium</taxon>
    </lineage>
</organism>
<reference evidence="7 8" key="1">
    <citation type="submission" date="2022-04" db="EMBL/GenBank/DDBJ databases">
        <title>Identification of a novel bacterium isolated from mangrove sediments.</title>
        <authorList>
            <person name="Pan X."/>
        </authorList>
    </citation>
    <scope>NUCLEOTIDE SEQUENCE [LARGE SCALE GENOMIC DNA]</scope>
    <source>
        <strain evidence="7 8">B2638</strain>
    </source>
</reference>
<keyword evidence="5 6" id="KW-0663">Pyridoxal phosphate</keyword>
<dbReference type="InterPro" id="IPR015422">
    <property type="entry name" value="PyrdxlP-dep_Trfase_small"/>
</dbReference>
<dbReference type="GO" id="GO:0045303">
    <property type="term" value="F:diaminobutyrate-2-oxoglutarate transaminase activity"/>
    <property type="evidence" value="ECO:0007669"/>
    <property type="project" value="UniProtKB-EC"/>
</dbReference>
<name>A0ABT0BTA3_9SPHN</name>
<dbReference type="PANTHER" id="PTHR43552">
    <property type="entry name" value="DIAMINOBUTYRATE--2-OXOGLUTARATE AMINOTRANSFERASE"/>
    <property type="match status" value="1"/>
</dbReference>
<dbReference type="Gene3D" id="3.40.640.10">
    <property type="entry name" value="Type I PLP-dependent aspartate aminotransferase-like (Major domain)"/>
    <property type="match status" value="1"/>
</dbReference>
<dbReference type="PROSITE" id="PS00600">
    <property type="entry name" value="AA_TRANSFER_CLASS_3"/>
    <property type="match status" value="1"/>
</dbReference>
<dbReference type="SUPFAM" id="SSF53383">
    <property type="entry name" value="PLP-dependent transferases"/>
    <property type="match status" value="1"/>
</dbReference>
<evidence type="ECO:0000256" key="4">
    <source>
        <dbReference type="ARBA" id="ARBA00022679"/>
    </source>
</evidence>
<keyword evidence="4 7" id="KW-0808">Transferase</keyword>
<comment type="caution">
    <text evidence="7">The sequence shown here is derived from an EMBL/GenBank/DDBJ whole genome shotgun (WGS) entry which is preliminary data.</text>
</comment>
<keyword evidence="8" id="KW-1185">Reference proteome</keyword>
<evidence type="ECO:0000256" key="2">
    <source>
        <dbReference type="ARBA" id="ARBA00008954"/>
    </source>
</evidence>
<protein>
    <submittedName>
        <fullName evidence="7">Diaminobutyrate--2-oxoglutarate transaminase</fullName>
        <ecNumber evidence="7">2.6.1.76</ecNumber>
    </submittedName>
</protein>
<comment type="similarity">
    <text evidence="2 6">Belongs to the class-III pyridoxal-phosphate-dependent aminotransferase family.</text>
</comment>
<dbReference type="InterPro" id="IPR005814">
    <property type="entry name" value="Aminotrans_3"/>
</dbReference>
<evidence type="ECO:0000256" key="6">
    <source>
        <dbReference type="RuleBase" id="RU003560"/>
    </source>
</evidence>
<dbReference type="InterPro" id="IPR004637">
    <property type="entry name" value="Dat"/>
</dbReference>
<dbReference type="Proteomes" id="UP001202281">
    <property type="component" value="Unassembled WGS sequence"/>
</dbReference>
<accession>A0ABT0BTA3</accession>
<dbReference type="PANTHER" id="PTHR43552:SF1">
    <property type="entry name" value="DIAMINOBUTYRATE--2-OXOGLUTARATE AMINOTRANSFERASE"/>
    <property type="match status" value="1"/>
</dbReference>
<dbReference type="EC" id="2.6.1.76" evidence="7"/>
<dbReference type="InterPro" id="IPR049704">
    <property type="entry name" value="Aminotrans_3_PPA_site"/>
</dbReference>
<gene>
    <name evidence="7" type="ORF">MTR66_15875</name>
</gene>
<dbReference type="NCBIfam" id="NF005393">
    <property type="entry name" value="PRK06938.1"/>
    <property type="match status" value="1"/>
</dbReference>
<dbReference type="Gene3D" id="3.90.1150.10">
    <property type="entry name" value="Aspartate Aminotransferase, domain 1"/>
    <property type="match status" value="1"/>
</dbReference>
<dbReference type="InterPro" id="IPR015424">
    <property type="entry name" value="PyrdxlP-dep_Trfase"/>
</dbReference>
<dbReference type="NCBIfam" id="TIGR00709">
    <property type="entry name" value="dat"/>
    <property type="match status" value="1"/>
</dbReference>
<dbReference type="Pfam" id="PF00202">
    <property type="entry name" value="Aminotran_3"/>
    <property type="match status" value="1"/>
</dbReference>
<evidence type="ECO:0000313" key="7">
    <source>
        <dbReference type="EMBL" id="MCJ2188286.1"/>
    </source>
</evidence>
<evidence type="ECO:0000313" key="8">
    <source>
        <dbReference type="Proteomes" id="UP001202281"/>
    </source>
</evidence>
<dbReference type="RefSeq" id="WP_243922800.1">
    <property type="nucleotide sequence ID" value="NZ_JALHLG010000029.1"/>
</dbReference>
<dbReference type="InterPro" id="IPR015421">
    <property type="entry name" value="PyrdxlP-dep_Trfase_major"/>
</dbReference>
<sequence>MNIAMEPFALDQFRGQAPIHLRPDPILHRQEGRESNARSYPRRIPLVLTGARGIYVQDSAGQLYVDCLAGAGTLALGHNHPAVIAALREALDSGAPLHTLDLPTRIKDAFVETLFASLPAGLQKSRVQFCGPSGSDAVEAALKLVRTATGRKAVVGFSGAYHGMTAGALSLMGNLAVRMPLGGAMGDAHMMPYPYDFRCPFGIGGEQAVDAHLQLLEQVLNDPESGVPAPAAVLLEVVQGEGGVIPAPIRWLQGVRRLTQAAGVPLVIDEIQTGVGRTGTFFAFEQAGIEPDVLVLSKAIGGGLPMAVMICREELDRWAPGAHAGTFRGNQLAMAAGVTTIGHVRDQALHRHAAAMGERLAGHLRAVQADFPAIGDVRGRGLMIGVEIVEEPAPRLHSGPNRVPPPADGVLARAIQRACLEHGLIVETGGRHGAVLRFLCPLIVTPEEIDEIAERFRGAVRSACAAHVSEAAE</sequence>
<evidence type="ECO:0000256" key="3">
    <source>
        <dbReference type="ARBA" id="ARBA00022576"/>
    </source>
</evidence>
<dbReference type="CDD" id="cd00610">
    <property type="entry name" value="OAT_like"/>
    <property type="match status" value="1"/>
</dbReference>
<proteinExistence type="inferred from homology"/>